<dbReference type="Proteomes" id="UP000085678">
    <property type="component" value="Unplaced"/>
</dbReference>
<gene>
    <name evidence="3" type="primary">LOC106171074</name>
</gene>
<reference evidence="3" key="1">
    <citation type="submission" date="2025-08" db="UniProtKB">
        <authorList>
            <consortium name="RefSeq"/>
        </authorList>
    </citation>
    <scope>IDENTIFICATION</scope>
    <source>
        <tissue evidence="3">Gonads</tissue>
    </source>
</reference>
<evidence type="ECO:0000313" key="2">
    <source>
        <dbReference type="Proteomes" id="UP000085678"/>
    </source>
</evidence>
<dbReference type="FunFam" id="3.20.80.10:FF:000002">
    <property type="entry name" value="Heme-binding protein 2"/>
    <property type="match status" value="1"/>
</dbReference>
<dbReference type="PANTHER" id="PTHR11220">
    <property type="entry name" value="HEME-BINDING PROTEIN-RELATED"/>
    <property type="match status" value="1"/>
</dbReference>
<dbReference type="Pfam" id="PF04832">
    <property type="entry name" value="SOUL"/>
    <property type="match status" value="1"/>
</dbReference>
<dbReference type="AlphaFoldDB" id="A0A1S3J8D1"/>
<dbReference type="InParanoid" id="A0A1S3J8D1"/>
<proteinExistence type="inferred from homology"/>
<name>A0A1S3J8D1_LINAN</name>
<dbReference type="STRING" id="7574.A0A1S3J8D1"/>
<dbReference type="SUPFAM" id="SSF55136">
    <property type="entry name" value="Probable bacterial effector-binding domain"/>
    <property type="match status" value="1"/>
</dbReference>
<keyword evidence="2" id="KW-1185">Reference proteome</keyword>
<dbReference type="KEGG" id="lak:106171074"/>
<dbReference type="Gene3D" id="3.20.80.10">
    <property type="entry name" value="Regulatory factor, effector binding domain"/>
    <property type="match status" value="1"/>
</dbReference>
<evidence type="ECO:0000256" key="1">
    <source>
        <dbReference type="ARBA" id="ARBA00009817"/>
    </source>
</evidence>
<dbReference type="InterPro" id="IPR006917">
    <property type="entry name" value="SOUL_heme-bd"/>
</dbReference>
<organism evidence="2 3">
    <name type="scientific">Lingula anatina</name>
    <name type="common">Brachiopod</name>
    <name type="synonym">Lingula unguis</name>
    <dbReference type="NCBI Taxonomy" id="7574"/>
    <lineage>
        <taxon>Eukaryota</taxon>
        <taxon>Metazoa</taxon>
        <taxon>Spiralia</taxon>
        <taxon>Lophotrochozoa</taxon>
        <taxon>Brachiopoda</taxon>
        <taxon>Linguliformea</taxon>
        <taxon>Lingulata</taxon>
        <taxon>Lingulida</taxon>
        <taxon>Linguloidea</taxon>
        <taxon>Lingulidae</taxon>
        <taxon>Lingula</taxon>
    </lineage>
</organism>
<comment type="similarity">
    <text evidence="1">Belongs to the HEBP family.</text>
</comment>
<sequence>MLAVNGNRLVTKSVFTRNFKMTAILKTIASAFTSSGIETPSYTVVRKNEDYEERAYPATMWVSTTEKGMDHSYSVRQGFWKLFNYIQGKNEKDMKIDMTAPVATRILPGAGPNCENTFTVSFFIGKKHEGNPPKPTNPDVFLEEWPAKHVFVRSFGGFANDDKWIDHSQALANSLQKNDEPIAQDYYYTAGYDSPFKMFNRTNEVWFEKQKSQEH</sequence>
<dbReference type="OMA" id="VKSGCTD"/>
<dbReference type="GeneID" id="106171074"/>
<dbReference type="GO" id="GO:0020037">
    <property type="term" value="F:heme binding"/>
    <property type="evidence" value="ECO:0007669"/>
    <property type="project" value="TreeGrafter"/>
</dbReference>
<accession>A0A1S3J8D1</accession>
<dbReference type="PANTHER" id="PTHR11220:SF1">
    <property type="entry name" value="HEME-BINDING PROTEIN 2"/>
    <property type="match status" value="1"/>
</dbReference>
<dbReference type="RefSeq" id="XP_013406655.1">
    <property type="nucleotide sequence ID" value="XM_013551201.1"/>
</dbReference>
<evidence type="ECO:0000313" key="3">
    <source>
        <dbReference type="RefSeq" id="XP_013406655.1"/>
    </source>
</evidence>
<dbReference type="OrthoDB" id="6424451at2759"/>
<protein>
    <submittedName>
        <fullName evidence="3">Heme-binding protein 2</fullName>
    </submittedName>
</protein>
<dbReference type="InterPro" id="IPR011256">
    <property type="entry name" value="Reg_factor_effector_dom_sf"/>
</dbReference>